<evidence type="ECO:0000259" key="3">
    <source>
        <dbReference type="Pfam" id="PF08241"/>
    </source>
</evidence>
<accession>A0ABD1TNN0</accession>
<dbReference type="InterPro" id="IPR036812">
    <property type="entry name" value="NAD(P)_OxRdtase_dom_sf"/>
</dbReference>
<gene>
    <name evidence="4" type="ORF">Fot_28319</name>
</gene>
<dbReference type="InterPro" id="IPR013216">
    <property type="entry name" value="Methyltransf_11"/>
</dbReference>
<dbReference type="GO" id="GO:0009820">
    <property type="term" value="P:alkaloid metabolic process"/>
    <property type="evidence" value="ECO:0007669"/>
    <property type="project" value="UniProtKB-KW"/>
</dbReference>
<evidence type="ECO:0000313" key="5">
    <source>
        <dbReference type="Proteomes" id="UP001604277"/>
    </source>
</evidence>
<reference evidence="5" key="1">
    <citation type="submission" date="2024-07" db="EMBL/GenBank/DDBJ databases">
        <title>Two chromosome-level genome assemblies of Korean endemic species Abeliophyllum distichum and Forsythia ovata (Oleaceae).</title>
        <authorList>
            <person name="Jang H."/>
        </authorList>
    </citation>
    <scope>NUCLEOTIDE SEQUENCE [LARGE SCALE GENOMIC DNA]</scope>
</reference>
<evidence type="ECO:0000313" key="4">
    <source>
        <dbReference type="EMBL" id="KAL2514348.1"/>
    </source>
</evidence>
<dbReference type="Proteomes" id="UP001604277">
    <property type="component" value="Unassembled WGS sequence"/>
</dbReference>
<dbReference type="PANTHER" id="PTHR44843:SF14">
    <property type="entry name" value="METHYLTRANSFERASE TYPE 11 DOMAIN-CONTAINING PROTEIN"/>
    <property type="match status" value="1"/>
</dbReference>
<feature type="domain" description="Methyltransferase type 11" evidence="3">
    <location>
        <begin position="124"/>
        <end position="171"/>
    </location>
</feature>
<proteinExistence type="predicted"/>
<organism evidence="4 5">
    <name type="scientific">Forsythia ovata</name>
    <dbReference type="NCBI Taxonomy" id="205694"/>
    <lineage>
        <taxon>Eukaryota</taxon>
        <taxon>Viridiplantae</taxon>
        <taxon>Streptophyta</taxon>
        <taxon>Embryophyta</taxon>
        <taxon>Tracheophyta</taxon>
        <taxon>Spermatophyta</taxon>
        <taxon>Magnoliopsida</taxon>
        <taxon>eudicotyledons</taxon>
        <taxon>Gunneridae</taxon>
        <taxon>Pentapetalae</taxon>
        <taxon>asterids</taxon>
        <taxon>lamiids</taxon>
        <taxon>Lamiales</taxon>
        <taxon>Oleaceae</taxon>
        <taxon>Forsythieae</taxon>
        <taxon>Forsythia</taxon>
    </lineage>
</organism>
<sequence length="217" mass="24801">MLVCFLLLLKLTTELKRNGCSGNINCGAGAENQAGIAGPGGVETRARVCVHVRHLRPTQARVDMIKVVHHTVESGITFFDTSDFYGPHTNEVLLGKIGADVFALKEIGVEDSIRIFKEAFKLLVISGQGFKQPFKNSTFDFVFSCGGMIEKSTKSADFVMEIFRTLKPEGWHDKAMLYEQYHWKKALEKKQPYKFLWNQMDREVRDSYYFNWPVYFP</sequence>
<dbReference type="PANTHER" id="PTHR44843">
    <property type="entry name" value="METHYLTRANSFERASE"/>
    <property type="match status" value="1"/>
</dbReference>
<dbReference type="InterPro" id="IPR023210">
    <property type="entry name" value="NADP_OxRdtase_dom"/>
</dbReference>
<feature type="signal peptide" evidence="1">
    <location>
        <begin position="1"/>
        <end position="15"/>
    </location>
</feature>
<dbReference type="SUPFAM" id="SSF51430">
    <property type="entry name" value="NAD(P)-linked oxidoreductase"/>
    <property type="match status" value="1"/>
</dbReference>
<feature type="domain" description="NADP-dependent oxidoreductase" evidence="2">
    <location>
        <begin position="61"/>
        <end position="100"/>
    </location>
</feature>
<dbReference type="EMBL" id="JBFOLJ010000008">
    <property type="protein sequence ID" value="KAL2514348.1"/>
    <property type="molecule type" value="Genomic_DNA"/>
</dbReference>
<evidence type="ECO:0008006" key="6">
    <source>
        <dbReference type="Google" id="ProtNLM"/>
    </source>
</evidence>
<dbReference type="Pfam" id="PF08241">
    <property type="entry name" value="Methyltransf_11"/>
    <property type="match status" value="1"/>
</dbReference>
<dbReference type="Gene3D" id="3.20.20.100">
    <property type="entry name" value="NADP-dependent oxidoreductase domain"/>
    <property type="match status" value="1"/>
</dbReference>
<evidence type="ECO:0000259" key="2">
    <source>
        <dbReference type="Pfam" id="PF00248"/>
    </source>
</evidence>
<keyword evidence="5" id="KW-1185">Reference proteome</keyword>
<dbReference type="AlphaFoldDB" id="A0ABD1TNN0"/>
<protein>
    <recommendedName>
        <fullName evidence="6">NADP-dependent oxidoreductase domain-containing protein</fullName>
    </recommendedName>
</protein>
<evidence type="ECO:0000256" key="1">
    <source>
        <dbReference type="SAM" id="SignalP"/>
    </source>
</evidence>
<keyword evidence="1" id="KW-0732">Signal</keyword>
<feature type="chain" id="PRO_5044822338" description="NADP-dependent oxidoreductase domain-containing protein" evidence="1">
    <location>
        <begin position="16"/>
        <end position="217"/>
    </location>
</feature>
<name>A0ABD1TNN0_9LAMI</name>
<dbReference type="Pfam" id="PF00248">
    <property type="entry name" value="Aldo_ket_red"/>
    <property type="match status" value="1"/>
</dbReference>
<comment type="caution">
    <text evidence="4">The sequence shown here is derived from an EMBL/GenBank/DDBJ whole genome shotgun (WGS) entry which is preliminary data.</text>
</comment>